<comment type="caution">
    <text evidence="2">The sequence shown here is derived from an EMBL/GenBank/DDBJ whole genome shotgun (WGS) entry which is preliminary data.</text>
</comment>
<evidence type="ECO:0000256" key="1">
    <source>
        <dbReference type="SAM" id="Phobius"/>
    </source>
</evidence>
<dbReference type="Proteomes" id="UP001209317">
    <property type="component" value="Unassembled WGS sequence"/>
</dbReference>
<evidence type="ECO:0000313" key="2">
    <source>
        <dbReference type="EMBL" id="MCU7695093.1"/>
    </source>
</evidence>
<name>A0AAE3IQ92_9BACT</name>
<keyword evidence="1" id="KW-0812">Transmembrane</keyword>
<accession>A0AAE3IQ92</accession>
<dbReference type="EMBL" id="JAOTPL010000018">
    <property type="protein sequence ID" value="MCU7695093.1"/>
    <property type="molecule type" value="Genomic_DNA"/>
</dbReference>
<keyword evidence="1" id="KW-1133">Transmembrane helix</keyword>
<proteinExistence type="predicted"/>
<keyword evidence="3" id="KW-1185">Reference proteome</keyword>
<sequence>MNRISFLSKLAIIFNALYAADFLLRTKIIANASGKAFISLSGGWIISPLLNLVLIFSLMMIKKENTPLPVPKWIWATCMFFLVFQVIAFLFM</sequence>
<protein>
    <submittedName>
        <fullName evidence="2">Uncharacterized protein</fullName>
    </submittedName>
</protein>
<dbReference type="AlphaFoldDB" id="A0AAE3IQ92"/>
<feature type="transmembrane region" description="Helical" evidence="1">
    <location>
        <begin position="36"/>
        <end position="61"/>
    </location>
</feature>
<evidence type="ECO:0000313" key="3">
    <source>
        <dbReference type="Proteomes" id="UP001209317"/>
    </source>
</evidence>
<organism evidence="2 3">
    <name type="scientific">Haoranjiania flava</name>
    <dbReference type="NCBI Taxonomy" id="1856322"/>
    <lineage>
        <taxon>Bacteria</taxon>
        <taxon>Pseudomonadati</taxon>
        <taxon>Bacteroidota</taxon>
        <taxon>Chitinophagia</taxon>
        <taxon>Chitinophagales</taxon>
        <taxon>Chitinophagaceae</taxon>
        <taxon>Haoranjiania</taxon>
    </lineage>
</organism>
<gene>
    <name evidence="2" type="ORF">OD355_11245</name>
</gene>
<dbReference type="RefSeq" id="WP_263038580.1">
    <property type="nucleotide sequence ID" value="NZ_JAOTPL010000018.1"/>
</dbReference>
<reference evidence="2" key="1">
    <citation type="submission" date="2022-10" db="EMBL/GenBank/DDBJ databases">
        <authorList>
            <person name="Kim H.S."/>
            <person name="Kim J.-S."/>
            <person name="Suh M.K."/>
            <person name="Eom M.K."/>
            <person name="Lee J.-S."/>
        </authorList>
    </citation>
    <scope>NUCLEOTIDE SEQUENCE</scope>
    <source>
        <strain evidence="2">LIP-5</strain>
    </source>
</reference>
<feature type="transmembrane region" description="Helical" evidence="1">
    <location>
        <begin position="73"/>
        <end position="91"/>
    </location>
</feature>
<keyword evidence="1" id="KW-0472">Membrane</keyword>